<sequence>MEELLNEFIESGFQKDINLTPRSFSRMLQNTTRLIIRLHVKGPSSISCCVMNLPPGIAENGEEEFLLQPKDYDREEGTEVGVECHRCRRSIKVYNVTCHPLRRVQNSIKMSGKKME</sequence>
<evidence type="ECO:0000313" key="2">
    <source>
        <dbReference type="Proteomes" id="UP001054945"/>
    </source>
</evidence>
<dbReference type="EMBL" id="BPLR01018009">
    <property type="protein sequence ID" value="GIY96115.1"/>
    <property type="molecule type" value="Genomic_DNA"/>
</dbReference>
<name>A0AAV4XM05_CAEEX</name>
<evidence type="ECO:0000313" key="1">
    <source>
        <dbReference type="EMBL" id="GIY96115.1"/>
    </source>
</evidence>
<dbReference type="Proteomes" id="UP001054945">
    <property type="component" value="Unassembled WGS sequence"/>
</dbReference>
<organism evidence="1 2">
    <name type="scientific">Caerostris extrusa</name>
    <name type="common">Bark spider</name>
    <name type="synonym">Caerostris bankana</name>
    <dbReference type="NCBI Taxonomy" id="172846"/>
    <lineage>
        <taxon>Eukaryota</taxon>
        <taxon>Metazoa</taxon>
        <taxon>Ecdysozoa</taxon>
        <taxon>Arthropoda</taxon>
        <taxon>Chelicerata</taxon>
        <taxon>Arachnida</taxon>
        <taxon>Araneae</taxon>
        <taxon>Araneomorphae</taxon>
        <taxon>Entelegynae</taxon>
        <taxon>Araneoidea</taxon>
        <taxon>Araneidae</taxon>
        <taxon>Caerostris</taxon>
    </lineage>
</organism>
<proteinExistence type="predicted"/>
<protein>
    <submittedName>
        <fullName evidence="1">Uncharacterized protein</fullName>
    </submittedName>
</protein>
<keyword evidence="2" id="KW-1185">Reference proteome</keyword>
<gene>
    <name evidence="1" type="ORF">CEXT_269631</name>
</gene>
<reference evidence="1 2" key="1">
    <citation type="submission" date="2021-06" db="EMBL/GenBank/DDBJ databases">
        <title>Caerostris extrusa draft genome.</title>
        <authorList>
            <person name="Kono N."/>
            <person name="Arakawa K."/>
        </authorList>
    </citation>
    <scope>NUCLEOTIDE SEQUENCE [LARGE SCALE GENOMIC DNA]</scope>
</reference>
<dbReference type="AlphaFoldDB" id="A0AAV4XM05"/>
<accession>A0AAV4XM05</accession>
<comment type="caution">
    <text evidence="1">The sequence shown here is derived from an EMBL/GenBank/DDBJ whole genome shotgun (WGS) entry which is preliminary data.</text>
</comment>